<dbReference type="SUPFAM" id="SSF57756">
    <property type="entry name" value="Retrovirus zinc finger-like domains"/>
    <property type="match status" value="1"/>
</dbReference>
<dbReference type="AlphaFoldDB" id="A0AAV5J194"/>
<protein>
    <recommendedName>
        <fullName evidence="3">Retrotransposon gag domain-containing protein</fullName>
    </recommendedName>
</protein>
<sequence length="249" mass="27519">MVLSWILNTISKDLHDSVAYAEGEDEIWSDLQECFSQGNASRVHELKLELATLTQQTKMVAAYFTKLKPIWDELQAYEPTPICTCGCTYGAAKEYMKTQDMDPLPPLNKVDAMATKEEKQQAVAALRGPAMEAMALAAKVNPHTRTAPLGKVRCDHCKKTGHTKDRCFEIIGYPPNWKLGIAKTKGKGDPPKLQSHEKDMIFTANVFRESQDAGGSQDQSPITGLTKDQYAQLLSLLGGPCLEEVDWSG</sequence>
<proteinExistence type="predicted"/>
<evidence type="ECO:0000313" key="2">
    <source>
        <dbReference type="Proteomes" id="UP001054252"/>
    </source>
</evidence>
<evidence type="ECO:0000313" key="1">
    <source>
        <dbReference type="EMBL" id="GKV08379.1"/>
    </source>
</evidence>
<evidence type="ECO:0008006" key="3">
    <source>
        <dbReference type="Google" id="ProtNLM"/>
    </source>
</evidence>
<gene>
    <name evidence="1" type="ORF">SLEP1_g20013</name>
</gene>
<organism evidence="1 2">
    <name type="scientific">Rubroshorea leprosula</name>
    <dbReference type="NCBI Taxonomy" id="152421"/>
    <lineage>
        <taxon>Eukaryota</taxon>
        <taxon>Viridiplantae</taxon>
        <taxon>Streptophyta</taxon>
        <taxon>Embryophyta</taxon>
        <taxon>Tracheophyta</taxon>
        <taxon>Spermatophyta</taxon>
        <taxon>Magnoliopsida</taxon>
        <taxon>eudicotyledons</taxon>
        <taxon>Gunneridae</taxon>
        <taxon>Pentapetalae</taxon>
        <taxon>rosids</taxon>
        <taxon>malvids</taxon>
        <taxon>Malvales</taxon>
        <taxon>Dipterocarpaceae</taxon>
        <taxon>Rubroshorea</taxon>
    </lineage>
</organism>
<dbReference type="GO" id="GO:0008270">
    <property type="term" value="F:zinc ion binding"/>
    <property type="evidence" value="ECO:0007669"/>
    <property type="project" value="InterPro"/>
</dbReference>
<keyword evidence="2" id="KW-1185">Reference proteome</keyword>
<reference evidence="1 2" key="1">
    <citation type="journal article" date="2021" name="Commun. Biol.">
        <title>The genome of Shorea leprosula (Dipterocarpaceae) highlights the ecological relevance of drought in aseasonal tropical rainforests.</title>
        <authorList>
            <person name="Ng K.K.S."/>
            <person name="Kobayashi M.J."/>
            <person name="Fawcett J.A."/>
            <person name="Hatakeyama M."/>
            <person name="Paape T."/>
            <person name="Ng C.H."/>
            <person name="Ang C.C."/>
            <person name="Tnah L.H."/>
            <person name="Lee C.T."/>
            <person name="Nishiyama T."/>
            <person name="Sese J."/>
            <person name="O'Brien M.J."/>
            <person name="Copetti D."/>
            <person name="Mohd Noor M.I."/>
            <person name="Ong R.C."/>
            <person name="Putra M."/>
            <person name="Sireger I.Z."/>
            <person name="Indrioko S."/>
            <person name="Kosugi Y."/>
            <person name="Izuno A."/>
            <person name="Isagi Y."/>
            <person name="Lee S.L."/>
            <person name="Shimizu K.K."/>
        </authorList>
    </citation>
    <scope>NUCLEOTIDE SEQUENCE [LARGE SCALE GENOMIC DNA]</scope>
    <source>
        <strain evidence="1">214</strain>
    </source>
</reference>
<dbReference type="PANTHER" id="PTHR34222:SF33">
    <property type="entry name" value="RETROTRANSPOSON GAG DOMAIN-CONTAINING PROTEIN"/>
    <property type="match status" value="1"/>
</dbReference>
<dbReference type="PANTHER" id="PTHR34222">
    <property type="entry name" value="GAG_PRE-INTEGRS DOMAIN-CONTAINING PROTEIN"/>
    <property type="match status" value="1"/>
</dbReference>
<accession>A0AAV5J194</accession>
<dbReference type="GO" id="GO:0003676">
    <property type="term" value="F:nucleic acid binding"/>
    <property type="evidence" value="ECO:0007669"/>
    <property type="project" value="InterPro"/>
</dbReference>
<dbReference type="Proteomes" id="UP001054252">
    <property type="component" value="Unassembled WGS sequence"/>
</dbReference>
<comment type="caution">
    <text evidence="1">The sequence shown here is derived from an EMBL/GenBank/DDBJ whole genome shotgun (WGS) entry which is preliminary data.</text>
</comment>
<name>A0AAV5J194_9ROSI</name>
<dbReference type="EMBL" id="BPVZ01000028">
    <property type="protein sequence ID" value="GKV08379.1"/>
    <property type="molecule type" value="Genomic_DNA"/>
</dbReference>
<dbReference type="InterPro" id="IPR036875">
    <property type="entry name" value="Znf_CCHC_sf"/>
</dbReference>